<dbReference type="InterPro" id="IPR050381">
    <property type="entry name" value="SLX1_endonuclease"/>
</dbReference>
<evidence type="ECO:0000256" key="8">
    <source>
        <dbReference type="ARBA" id="ARBA00023242"/>
    </source>
</evidence>
<feature type="domain" description="GIY-YIG" evidence="11">
    <location>
        <begin position="11"/>
        <end position="93"/>
    </location>
</feature>
<evidence type="ECO:0000256" key="9">
    <source>
        <dbReference type="HAMAP-Rule" id="MF_03100"/>
    </source>
</evidence>
<comment type="subcellular location">
    <subcellularLocation>
        <location evidence="9">Nucleus</location>
    </subcellularLocation>
</comment>
<reference evidence="12 13" key="1">
    <citation type="submission" date="2018-02" db="EMBL/GenBank/DDBJ databases">
        <title>The genomes of Aspergillus section Nigri reveals drivers in fungal speciation.</title>
        <authorList>
            <consortium name="DOE Joint Genome Institute"/>
            <person name="Vesth T.C."/>
            <person name="Nybo J."/>
            <person name="Theobald S."/>
            <person name="Brandl J."/>
            <person name="Frisvad J.C."/>
            <person name="Nielsen K.F."/>
            <person name="Lyhne E.K."/>
            <person name="Kogle M.E."/>
            <person name="Kuo A."/>
            <person name="Riley R."/>
            <person name="Clum A."/>
            <person name="Nolan M."/>
            <person name="Lipzen A."/>
            <person name="Salamov A."/>
            <person name="Henrissat B."/>
            <person name="Wiebenga A."/>
            <person name="De vries R.P."/>
            <person name="Grigoriev I.V."/>
            <person name="Mortensen U.H."/>
            <person name="Andersen M.R."/>
            <person name="Baker S.E."/>
        </authorList>
    </citation>
    <scope>NUCLEOTIDE SEQUENCE [LARGE SCALE GENOMIC DNA]</scope>
    <source>
        <strain evidence="12 13">CBS 114.80</strain>
    </source>
</reference>
<keyword evidence="4" id="KW-0863">Zinc-finger</keyword>
<dbReference type="FunFam" id="3.40.1440.10:FF:000006">
    <property type="entry name" value="Structure-specific endonuclease subunit SLX1"/>
    <property type="match status" value="1"/>
</dbReference>
<keyword evidence="2 9" id="KW-0255">Endonuclease</keyword>
<dbReference type="PANTHER" id="PTHR20208:SF10">
    <property type="entry name" value="STRUCTURE-SPECIFIC ENDONUCLEASE SUBUNIT SLX1"/>
    <property type="match status" value="1"/>
</dbReference>
<keyword evidence="1 9" id="KW-0540">Nuclease</keyword>
<evidence type="ECO:0000256" key="7">
    <source>
        <dbReference type="ARBA" id="ARBA00023204"/>
    </source>
</evidence>
<evidence type="ECO:0000259" key="11">
    <source>
        <dbReference type="PROSITE" id="PS50164"/>
    </source>
</evidence>
<dbReference type="InterPro" id="IPR000305">
    <property type="entry name" value="GIY-YIG_endonuc"/>
</dbReference>
<keyword evidence="7 9" id="KW-0234">DNA repair</keyword>
<dbReference type="EMBL" id="KZ825488">
    <property type="protein sequence ID" value="PYI32896.1"/>
    <property type="molecule type" value="Genomic_DNA"/>
</dbReference>
<evidence type="ECO:0000256" key="3">
    <source>
        <dbReference type="ARBA" id="ARBA00022763"/>
    </source>
</evidence>
<evidence type="ECO:0000313" key="13">
    <source>
        <dbReference type="Proteomes" id="UP000248817"/>
    </source>
</evidence>
<keyword evidence="4" id="KW-0862">Zinc</keyword>
<dbReference type="GO" id="GO:0008821">
    <property type="term" value="F:crossover junction DNA endonuclease activity"/>
    <property type="evidence" value="ECO:0007669"/>
    <property type="project" value="TreeGrafter"/>
</dbReference>
<keyword evidence="4" id="KW-0479">Metal-binding</keyword>
<feature type="compositionally biased region" description="Acidic residues" evidence="10">
    <location>
        <begin position="335"/>
        <end position="346"/>
    </location>
</feature>
<keyword evidence="6 9" id="KW-0233">DNA recombination</keyword>
<feature type="region of interest" description="Disordered" evidence="10">
    <location>
        <begin position="293"/>
        <end position="346"/>
    </location>
</feature>
<evidence type="ECO:0000256" key="5">
    <source>
        <dbReference type="ARBA" id="ARBA00022801"/>
    </source>
</evidence>
<evidence type="ECO:0000313" key="12">
    <source>
        <dbReference type="EMBL" id="PYI32896.1"/>
    </source>
</evidence>
<dbReference type="Gene3D" id="3.30.40.10">
    <property type="entry name" value="Zinc/RING finger domain, C3HC4 (zinc finger)"/>
    <property type="match status" value="1"/>
</dbReference>
<dbReference type="AlphaFoldDB" id="A0A2V5JC67"/>
<comment type="similarity">
    <text evidence="9">Belongs to the SLX1 family.</text>
</comment>
<keyword evidence="5 9" id="KW-0378">Hydrolase</keyword>
<dbReference type="GO" id="GO:0008270">
    <property type="term" value="F:zinc ion binding"/>
    <property type="evidence" value="ECO:0007669"/>
    <property type="project" value="UniProtKB-KW"/>
</dbReference>
<dbReference type="GO" id="GO:0017108">
    <property type="term" value="F:5'-flap endonuclease activity"/>
    <property type="evidence" value="ECO:0007669"/>
    <property type="project" value="InterPro"/>
</dbReference>
<evidence type="ECO:0000256" key="2">
    <source>
        <dbReference type="ARBA" id="ARBA00022759"/>
    </source>
</evidence>
<feature type="region of interest" description="Disordered" evidence="10">
    <location>
        <begin position="37"/>
        <end position="58"/>
    </location>
</feature>
<dbReference type="CDD" id="cd10455">
    <property type="entry name" value="GIY-YIG_SLX1"/>
    <property type="match status" value="1"/>
</dbReference>
<dbReference type="PANTHER" id="PTHR20208">
    <property type="entry name" value="STRUCTURE-SPECIFIC ENDONUCLEASE SUBUNIT SLX1"/>
    <property type="match status" value="1"/>
</dbReference>
<dbReference type="InterPro" id="IPR027520">
    <property type="entry name" value="Slx1"/>
</dbReference>
<comment type="cofactor">
    <cofactor evidence="9">
        <name>a divalent metal cation</name>
        <dbReference type="ChEBI" id="CHEBI:60240"/>
    </cofactor>
</comment>
<feature type="compositionally biased region" description="Polar residues" evidence="10">
    <location>
        <begin position="308"/>
        <end position="325"/>
    </location>
</feature>
<sequence length="390" mass="44110">MDLDHTKPIPAYYCCYLLRSTKKHACLYIGSTPHPARRLAQHNGESKGGARRTHHDDKRPWEMVLTVEGFTSRVAALQFEWAWQNPKRARQITANYHPDNAGARPKGRGSRRSVNAHLEDLHTFLRSTPFAHWPLKVRFFAADVHQTWRILADRVQGFLPDHIEVIVDGNCARPPLPRDEEQAQVKRVAGMKVNYTHMQDYIDKAMFLLEDSESCRCGVCAAQLVPDAEVVVVCSQDNCYCTSHLLCLSTRFLETSDEPDRLVPISGACPGCGKTVQWSLMMQELTLRNCGANKPRAKRKKTKADATQRGSRVTSEQGRVGVNETSNERTPVDLQETDLPDDVSLDENWTESLDADLESENLMESRSLPTSTRTEIVIEDSDCEEIYTLE</sequence>
<protein>
    <recommendedName>
        <fullName evidence="11">GIY-YIG domain-containing protein</fullName>
    </recommendedName>
</protein>
<dbReference type="InterPro" id="IPR035901">
    <property type="entry name" value="GIY-YIG_endonuc_sf"/>
</dbReference>
<comment type="caution">
    <text evidence="9">Lacks conserved residue(s) required for the propagation of feature annotation.</text>
</comment>
<comment type="function">
    <text evidence="9">Catalytic subunit of the SLX1-SLX4 structure-specific endonuclease that resolves DNA secondary structures generated during DNA repair and recombination. Has endonuclease activity towards branched DNA substrates, introducing single-strand cuts in duplex DNA close to junctions with ss-DNA.</text>
</comment>
<organism evidence="12 13">
    <name type="scientific">Aspergillus indologenus CBS 114.80</name>
    <dbReference type="NCBI Taxonomy" id="1450541"/>
    <lineage>
        <taxon>Eukaryota</taxon>
        <taxon>Fungi</taxon>
        <taxon>Dikarya</taxon>
        <taxon>Ascomycota</taxon>
        <taxon>Pezizomycotina</taxon>
        <taxon>Eurotiomycetes</taxon>
        <taxon>Eurotiomycetidae</taxon>
        <taxon>Eurotiales</taxon>
        <taxon>Aspergillaceae</taxon>
        <taxon>Aspergillus</taxon>
        <taxon>Aspergillus subgen. Circumdati</taxon>
    </lineage>
</organism>
<evidence type="ECO:0000256" key="6">
    <source>
        <dbReference type="ARBA" id="ARBA00023172"/>
    </source>
</evidence>
<accession>A0A2V5JC67</accession>
<keyword evidence="13" id="KW-1185">Reference proteome</keyword>
<dbReference type="Proteomes" id="UP000248817">
    <property type="component" value="Unassembled WGS sequence"/>
</dbReference>
<dbReference type="InterPro" id="IPR048749">
    <property type="entry name" value="SLX1_C"/>
</dbReference>
<evidence type="ECO:0000256" key="10">
    <source>
        <dbReference type="SAM" id="MobiDB-lite"/>
    </source>
</evidence>
<dbReference type="Pfam" id="PF21202">
    <property type="entry name" value="SLX1_C"/>
    <property type="match status" value="1"/>
</dbReference>
<evidence type="ECO:0000256" key="4">
    <source>
        <dbReference type="ARBA" id="ARBA00022771"/>
    </source>
</evidence>
<comment type="subunit">
    <text evidence="9">Forms a heterodimer with SLX4.</text>
</comment>
<dbReference type="GO" id="GO:0033557">
    <property type="term" value="C:Slx1-Slx4 complex"/>
    <property type="evidence" value="ECO:0007669"/>
    <property type="project" value="UniProtKB-UniRule"/>
</dbReference>
<dbReference type="Gene3D" id="3.40.1440.10">
    <property type="entry name" value="GIY-YIG endonuclease"/>
    <property type="match status" value="1"/>
</dbReference>
<dbReference type="HAMAP" id="MF_03100">
    <property type="entry name" value="Endonuc_su_Slx1"/>
    <property type="match status" value="1"/>
</dbReference>
<proteinExistence type="inferred from homology"/>
<gene>
    <name evidence="12" type="ORF">BP00DRAFT_340330</name>
</gene>
<keyword evidence="3 9" id="KW-0227">DNA damage</keyword>
<evidence type="ECO:0000256" key="1">
    <source>
        <dbReference type="ARBA" id="ARBA00022722"/>
    </source>
</evidence>
<dbReference type="GO" id="GO:0000724">
    <property type="term" value="P:double-strand break repair via homologous recombination"/>
    <property type="evidence" value="ECO:0007669"/>
    <property type="project" value="TreeGrafter"/>
</dbReference>
<dbReference type="InterPro" id="IPR013083">
    <property type="entry name" value="Znf_RING/FYVE/PHD"/>
</dbReference>
<dbReference type="PROSITE" id="PS50164">
    <property type="entry name" value="GIY_YIG"/>
    <property type="match status" value="1"/>
</dbReference>
<dbReference type="SUPFAM" id="SSF82771">
    <property type="entry name" value="GIY-YIG endonuclease"/>
    <property type="match status" value="1"/>
</dbReference>
<dbReference type="Pfam" id="PF01541">
    <property type="entry name" value="GIY-YIG"/>
    <property type="match status" value="1"/>
</dbReference>
<name>A0A2V5JC67_9EURO</name>
<keyword evidence="8 9" id="KW-0539">Nucleus</keyword>